<dbReference type="GO" id="GO:0051301">
    <property type="term" value="P:cell division"/>
    <property type="evidence" value="ECO:0007669"/>
    <property type="project" value="UniProtKB-KW"/>
</dbReference>
<dbReference type="GO" id="GO:0051992">
    <property type="term" value="F:UDP-N-acetylmuramoyl-L-alanyl-D-glutamyl-meso-2,6-diaminopimelyl-D-alanyl-D-alanine:undecaprenyl-phosphate transferase activity"/>
    <property type="evidence" value="ECO:0007669"/>
    <property type="project" value="RHEA"/>
</dbReference>
<comment type="cofactor">
    <cofactor evidence="6 8">
        <name>Mg(2+)</name>
        <dbReference type="ChEBI" id="CHEBI:18420"/>
    </cofactor>
</comment>
<dbReference type="NCBIfam" id="TIGR00445">
    <property type="entry name" value="mraY"/>
    <property type="match status" value="1"/>
</dbReference>
<keyword evidence="6 8" id="KW-0460">Magnesium</keyword>
<dbReference type="GO" id="GO:0071555">
    <property type="term" value="P:cell wall organization"/>
    <property type="evidence" value="ECO:0007669"/>
    <property type="project" value="UniProtKB-KW"/>
</dbReference>
<dbReference type="GO" id="GO:0009252">
    <property type="term" value="P:peptidoglycan biosynthetic process"/>
    <property type="evidence" value="ECO:0007669"/>
    <property type="project" value="UniProtKB-UniRule"/>
</dbReference>
<feature type="transmembrane region" description="Helical" evidence="6">
    <location>
        <begin position="105"/>
        <end position="126"/>
    </location>
</feature>
<proteinExistence type="inferred from homology"/>
<comment type="pathway">
    <text evidence="6">Cell wall biogenesis; peptidoglycan biosynthesis.</text>
</comment>
<dbReference type="Proteomes" id="UP000177376">
    <property type="component" value="Unassembled WGS sequence"/>
</dbReference>
<evidence type="ECO:0000256" key="4">
    <source>
        <dbReference type="ARBA" id="ARBA00022989"/>
    </source>
</evidence>
<keyword evidence="6" id="KW-0961">Cell wall biogenesis/degradation</keyword>
<dbReference type="AlphaFoldDB" id="A0A1G1YGY2"/>
<evidence type="ECO:0000256" key="5">
    <source>
        <dbReference type="ARBA" id="ARBA00023136"/>
    </source>
</evidence>
<comment type="subcellular location">
    <subcellularLocation>
        <location evidence="6">Cell membrane</location>
        <topology evidence="6">Multi-pass membrane protein</topology>
    </subcellularLocation>
    <subcellularLocation>
        <location evidence="1">Membrane</location>
        <topology evidence="1">Multi-pass membrane protein</topology>
    </subcellularLocation>
</comment>
<feature type="transmembrane region" description="Helical" evidence="6">
    <location>
        <begin position="65"/>
        <end position="85"/>
    </location>
</feature>
<dbReference type="EC" id="2.7.8.13" evidence="6 7"/>
<dbReference type="CDD" id="cd06852">
    <property type="entry name" value="GT_MraY"/>
    <property type="match status" value="1"/>
</dbReference>
<evidence type="ECO:0000256" key="7">
    <source>
        <dbReference type="NCBIfam" id="TIGR00445"/>
    </source>
</evidence>
<dbReference type="PANTHER" id="PTHR22926">
    <property type="entry name" value="PHOSPHO-N-ACETYLMURAMOYL-PENTAPEPTIDE-TRANSFERASE"/>
    <property type="match status" value="1"/>
</dbReference>
<comment type="caution">
    <text evidence="9">The sequence shown here is derived from an EMBL/GenBank/DDBJ whole genome shotgun (WGS) entry which is preliminary data.</text>
</comment>
<evidence type="ECO:0000256" key="6">
    <source>
        <dbReference type="HAMAP-Rule" id="MF_00038"/>
    </source>
</evidence>
<name>A0A1G1YGY2_9BACT</name>
<keyword evidence="5 6" id="KW-0472">Membrane</keyword>
<reference evidence="9 10" key="1">
    <citation type="journal article" date="2016" name="Nat. Commun.">
        <title>Thousands of microbial genomes shed light on interconnected biogeochemical processes in an aquifer system.</title>
        <authorList>
            <person name="Anantharaman K."/>
            <person name="Brown C.T."/>
            <person name="Hug L.A."/>
            <person name="Sharon I."/>
            <person name="Castelle C.J."/>
            <person name="Probst A.J."/>
            <person name="Thomas B.C."/>
            <person name="Singh A."/>
            <person name="Wilkins M.J."/>
            <person name="Karaoz U."/>
            <person name="Brodie E.L."/>
            <person name="Williams K.H."/>
            <person name="Hubbard S.S."/>
            <person name="Banfield J.F."/>
        </authorList>
    </citation>
    <scope>NUCLEOTIDE SEQUENCE [LARGE SCALE GENOMIC DNA]</scope>
</reference>
<evidence type="ECO:0000256" key="1">
    <source>
        <dbReference type="ARBA" id="ARBA00004141"/>
    </source>
</evidence>
<evidence type="ECO:0000313" key="9">
    <source>
        <dbReference type="EMBL" id="OGY51521.1"/>
    </source>
</evidence>
<keyword evidence="3 6" id="KW-0812">Transmembrane</keyword>
<dbReference type="GO" id="GO:0008360">
    <property type="term" value="P:regulation of cell shape"/>
    <property type="evidence" value="ECO:0007669"/>
    <property type="project" value="UniProtKB-KW"/>
</dbReference>
<dbReference type="PANTHER" id="PTHR22926:SF5">
    <property type="entry name" value="PHOSPHO-N-ACETYLMURAMOYL-PENTAPEPTIDE-TRANSFERASE HOMOLOG"/>
    <property type="match status" value="1"/>
</dbReference>
<feature type="transmembrane region" description="Helical" evidence="6">
    <location>
        <begin position="13"/>
        <end position="36"/>
    </location>
</feature>
<comment type="similarity">
    <text evidence="6">Belongs to the glycosyltransferase 4 family. MraY subfamily.</text>
</comment>
<accession>A0A1G1YGY2</accession>
<organism evidence="9 10">
    <name type="scientific">Candidatus Buchananbacteria bacterium RIFCSPLOWO2_01_FULL_39_33</name>
    <dbReference type="NCBI Taxonomy" id="1797543"/>
    <lineage>
        <taxon>Bacteria</taxon>
        <taxon>Candidatus Buchananiibacteriota</taxon>
    </lineage>
</organism>
<keyword evidence="6" id="KW-0573">Peptidoglycan synthesis</keyword>
<feature type="transmembrane region" description="Helical" evidence="6">
    <location>
        <begin position="202"/>
        <end position="221"/>
    </location>
</feature>
<feature type="binding site" evidence="8">
    <location>
        <position position="255"/>
    </location>
    <ligand>
        <name>Mg(2+)</name>
        <dbReference type="ChEBI" id="CHEBI:18420"/>
    </ligand>
</feature>
<keyword evidence="6" id="KW-1003">Cell membrane</keyword>
<keyword evidence="6" id="KW-0131">Cell cycle</keyword>
<feature type="transmembrane region" description="Helical" evidence="6">
    <location>
        <begin position="227"/>
        <end position="244"/>
    </location>
</feature>
<feature type="transmembrane region" description="Helical" evidence="6">
    <location>
        <begin position="138"/>
        <end position="157"/>
    </location>
</feature>
<keyword evidence="2 6" id="KW-0808">Transferase</keyword>
<evidence type="ECO:0000256" key="2">
    <source>
        <dbReference type="ARBA" id="ARBA00022679"/>
    </source>
</evidence>
<sequence length="354" mass="39487">MPTALVEFYVIKVFFLTFISFILAIGWTPVLTHFLYKYKLGKQIRNSANAPIFSSLHAKKSGTPVMGGVLVWVTTLVLALTFYFLGRWLDGIFSNFNFLSRSQTWLPLGALVISALVGLFDDYLNVRKIGPYGGGLSVRHRLIVYTVIALVVAWWFYFKLEWDFIRLPFLETYNLGFWYIPVVIFVVVATAFSVNEIDGLDGLAGGTLMAAFLSFGAIAFVQGRYDLAAFCGVIVGSLLAFLWFNIAPARFFMGDTGAMSLGVTLAIIALMTNTVLLLPIIGFLFVVESLSVIIQVTSKKLRQGQKIFLSTPIHHHFEAKGWPETKVVMRFWVIAAMTSIIGLVIFLLDRGGWS</sequence>
<comment type="catalytic activity">
    <reaction evidence="6">
        <text>UDP-N-acetyl-alpha-D-muramoyl-L-alanyl-gamma-D-glutamyl-meso-2,6-diaminopimeloyl-D-alanyl-D-alanine + di-trans,octa-cis-undecaprenyl phosphate = di-trans,octa-cis-undecaprenyl diphospho-N-acetyl-alpha-D-muramoyl-L-alanyl-D-glutamyl-meso-2,6-diaminopimeloyl-D-alanyl-D-alanine + UMP</text>
        <dbReference type="Rhea" id="RHEA:28386"/>
        <dbReference type="ChEBI" id="CHEBI:57865"/>
        <dbReference type="ChEBI" id="CHEBI:60392"/>
        <dbReference type="ChEBI" id="CHEBI:61386"/>
        <dbReference type="ChEBI" id="CHEBI:61387"/>
        <dbReference type="EC" id="2.7.8.13"/>
    </reaction>
</comment>
<dbReference type="GO" id="GO:0008963">
    <property type="term" value="F:phospho-N-acetylmuramoyl-pentapeptide-transferase activity"/>
    <property type="evidence" value="ECO:0007669"/>
    <property type="project" value="UniProtKB-UniRule"/>
</dbReference>
<feature type="binding site" evidence="8">
    <location>
        <position position="195"/>
    </location>
    <ligand>
        <name>Mg(2+)</name>
        <dbReference type="ChEBI" id="CHEBI:18420"/>
    </ligand>
</feature>
<feature type="transmembrane region" description="Helical" evidence="6">
    <location>
        <begin position="327"/>
        <end position="348"/>
    </location>
</feature>
<feature type="transmembrane region" description="Helical" evidence="6">
    <location>
        <begin position="276"/>
        <end position="296"/>
    </location>
</feature>
<gene>
    <name evidence="6" type="primary">mraY</name>
    <name evidence="9" type="ORF">A3A02_01795</name>
</gene>
<protein>
    <recommendedName>
        <fullName evidence="6 7">Phospho-N-acetylmuramoyl-pentapeptide-transferase</fullName>
        <ecNumber evidence="6 7">2.7.8.13</ecNumber>
    </recommendedName>
    <alternativeName>
        <fullName evidence="6">UDP-MurNAc-pentapeptide phosphotransferase</fullName>
    </alternativeName>
</protein>
<keyword evidence="6" id="KW-0132">Cell division</keyword>
<dbReference type="UniPathway" id="UPA00219"/>
<keyword evidence="6 8" id="KW-0479">Metal-binding</keyword>
<keyword evidence="6" id="KW-0133">Cell shape</keyword>
<evidence type="ECO:0000313" key="10">
    <source>
        <dbReference type="Proteomes" id="UP000177376"/>
    </source>
</evidence>
<dbReference type="GO" id="GO:0005886">
    <property type="term" value="C:plasma membrane"/>
    <property type="evidence" value="ECO:0007669"/>
    <property type="project" value="UniProtKB-SubCell"/>
</dbReference>
<evidence type="ECO:0000256" key="8">
    <source>
        <dbReference type="PIRSR" id="PIRSR600715-1"/>
    </source>
</evidence>
<dbReference type="HAMAP" id="MF_00038">
    <property type="entry name" value="MraY"/>
    <property type="match status" value="1"/>
</dbReference>
<evidence type="ECO:0000256" key="3">
    <source>
        <dbReference type="ARBA" id="ARBA00022692"/>
    </source>
</evidence>
<keyword evidence="4 6" id="KW-1133">Transmembrane helix</keyword>
<comment type="function">
    <text evidence="6">Catalyzes the initial step of the lipid cycle reactions in the biosynthesis of the cell wall peptidoglycan: transfers peptidoglycan precursor phospho-MurNAc-pentapeptide from UDP-MurNAc-pentapeptide onto the lipid carrier undecaprenyl phosphate, yielding undecaprenyl-pyrophosphoryl-MurNAc-pentapeptide, known as lipid I.</text>
</comment>
<dbReference type="Pfam" id="PF00953">
    <property type="entry name" value="Glycos_transf_4"/>
    <property type="match status" value="1"/>
</dbReference>
<dbReference type="InterPro" id="IPR000715">
    <property type="entry name" value="Glycosyl_transferase_4"/>
</dbReference>
<dbReference type="GO" id="GO:0046872">
    <property type="term" value="F:metal ion binding"/>
    <property type="evidence" value="ECO:0007669"/>
    <property type="project" value="UniProtKB-KW"/>
</dbReference>
<dbReference type="EMBL" id="MHIM01000034">
    <property type="protein sequence ID" value="OGY51521.1"/>
    <property type="molecule type" value="Genomic_DNA"/>
</dbReference>
<dbReference type="InterPro" id="IPR003524">
    <property type="entry name" value="PNAcMuramoyl-5peptid_Trfase"/>
</dbReference>
<feature type="transmembrane region" description="Helical" evidence="6">
    <location>
        <begin position="177"/>
        <end position="195"/>
    </location>
</feature>